<evidence type="ECO:0000313" key="2">
    <source>
        <dbReference type="EMBL" id="SFB75591.1"/>
    </source>
</evidence>
<organism evidence="2 3">
    <name type="scientific">Natronobacterium haloterrestre</name>
    <name type="common">Halobiforma haloterrestris</name>
    <dbReference type="NCBI Taxonomy" id="148448"/>
    <lineage>
        <taxon>Archaea</taxon>
        <taxon>Methanobacteriati</taxon>
        <taxon>Methanobacteriota</taxon>
        <taxon>Stenosarchaea group</taxon>
        <taxon>Halobacteria</taxon>
        <taxon>Halobacteriales</taxon>
        <taxon>Natrialbaceae</taxon>
        <taxon>Natronobacterium</taxon>
    </lineage>
</organism>
<dbReference type="SUPFAM" id="SSF53335">
    <property type="entry name" value="S-adenosyl-L-methionine-dependent methyltransferases"/>
    <property type="match status" value="1"/>
</dbReference>
<keyword evidence="3" id="KW-1185">Reference proteome</keyword>
<dbReference type="Pfam" id="PF13649">
    <property type="entry name" value="Methyltransf_25"/>
    <property type="match status" value="1"/>
</dbReference>
<gene>
    <name evidence="2" type="ORF">SAMN05444422_101763</name>
</gene>
<feature type="domain" description="Methyltransferase" evidence="1">
    <location>
        <begin position="45"/>
        <end position="141"/>
    </location>
</feature>
<dbReference type="Gene3D" id="3.40.50.150">
    <property type="entry name" value="Vaccinia Virus protein VP39"/>
    <property type="match status" value="1"/>
</dbReference>
<reference evidence="3" key="1">
    <citation type="submission" date="2016-10" db="EMBL/GenBank/DDBJ databases">
        <authorList>
            <person name="Varghese N."/>
            <person name="Submissions S."/>
        </authorList>
    </citation>
    <scope>NUCLEOTIDE SEQUENCE [LARGE SCALE GENOMIC DNA]</scope>
    <source>
        <strain evidence="3">DSM 13078</strain>
    </source>
</reference>
<name>A0A1I1DL23_NATHA</name>
<accession>A0A1I1DL23</accession>
<dbReference type="EMBL" id="FOKW01000001">
    <property type="protein sequence ID" value="SFB75591.1"/>
    <property type="molecule type" value="Genomic_DNA"/>
</dbReference>
<protein>
    <submittedName>
        <fullName evidence="2">Methyltransferase domain-containing protein</fullName>
    </submittedName>
</protein>
<sequence>MTDQSTAEEPAYRLLADLGKRTLRPGGEELTRELLEALSVQSADVVEFAPGRGQTARLTLAAGPASYTGVELDREAAATLRTELEGPDDVEPEFVVGNAADTDLPAGTADVVYGEAMLTMHPDDGKNAIVGEASRLLRDGGRYGIHELGLADDVDEATVEAIRREAADAANVLPRPLTESEWVDRLESAGLSVTWRSTNPMRLLEPGRVLADEGLAGTAKIGYNLLRQPTARRRVRSLRGVFERYDEEVRAIALVAENR</sequence>
<dbReference type="InterPro" id="IPR041698">
    <property type="entry name" value="Methyltransf_25"/>
</dbReference>
<keyword evidence="2" id="KW-0808">Transferase</keyword>
<evidence type="ECO:0000313" key="3">
    <source>
        <dbReference type="Proteomes" id="UP000199161"/>
    </source>
</evidence>
<dbReference type="RefSeq" id="WP_089785442.1">
    <property type="nucleotide sequence ID" value="NZ_FOKW01000001.1"/>
</dbReference>
<dbReference type="Proteomes" id="UP000199161">
    <property type="component" value="Unassembled WGS sequence"/>
</dbReference>
<dbReference type="AlphaFoldDB" id="A0A1I1DL23"/>
<dbReference type="GO" id="GO:0008168">
    <property type="term" value="F:methyltransferase activity"/>
    <property type="evidence" value="ECO:0007669"/>
    <property type="project" value="UniProtKB-KW"/>
</dbReference>
<evidence type="ECO:0000259" key="1">
    <source>
        <dbReference type="Pfam" id="PF13649"/>
    </source>
</evidence>
<dbReference type="CDD" id="cd02440">
    <property type="entry name" value="AdoMet_MTases"/>
    <property type="match status" value="1"/>
</dbReference>
<dbReference type="InterPro" id="IPR029063">
    <property type="entry name" value="SAM-dependent_MTases_sf"/>
</dbReference>
<dbReference type="OrthoDB" id="186171at2157"/>
<keyword evidence="2" id="KW-0489">Methyltransferase</keyword>
<proteinExistence type="predicted"/>
<dbReference type="GO" id="GO:0032259">
    <property type="term" value="P:methylation"/>
    <property type="evidence" value="ECO:0007669"/>
    <property type="project" value="UniProtKB-KW"/>
</dbReference>